<dbReference type="InterPro" id="IPR052944">
    <property type="entry name" value="Sporulation_related"/>
</dbReference>
<dbReference type="InterPro" id="IPR029046">
    <property type="entry name" value="LolA/LolB/LppX"/>
</dbReference>
<keyword evidence="2" id="KW-1185">Reference proteome</keyword>
<dbReference type="RefSeq" id="WP_210597567.1">
    <property type="nucleotide sequence ID" value="NZ_JAGKSQ010000004.1"/>
</dbReference>
<name>A0A941AR14_9BACI</name>
<dbReference type="EMBL" id="JAGKSQ010000004">
    <property type="protein sequence ID" value="MBP3951883.1"/>
    <property type="molecule type" value="Genomic_DNA"/>
</dbReference>
<protein>
    <recommendedName>
        <fullName evidence="3">Outer membrane lipoprotein carrier protein LolA</fullName>
    </recommendedName>
</protein>
<dbReference type="PANTHER" id="PTHR37507:SF2">
    <property type="entry name" value="SPORULATION PROTEIN YDCC"/>
    <property type="match status" value="1"/>
</dbReference>
<comment type="caution">
    <text evidence="1">The sequence shown here is derived from an EMBL/GenBank/DDBJ whole genome shotgun (WGS) entry which is preliminary data.</text>
</comment>
<sequence length="361" mass="41145">MKKSLESLSIISLGLVLGACSVQETGHYSPDEIVANAVEQNNDIQGYYMKVDFEVYKGQELIDDSTMEQWMDNEGNRTKVISATADGEVTMSLNDGKKVIFYSDSQEAAYEMDAPELSSEWTGQNQREQIEITLEETRKTHDIELIGDEELNGFDTFHIKAVPKEKNSLRGVEEYWVTKEHWMIVQSITESDDIKVNYKVTELEVNPSFDDQTFTLDLPEGVEIKPFEEMNPAEEVTLEDAAAIYGQPILTITDGGYELVRIEQFRMENFDRTEISQEYQKDGFSQLILSSFETPEEEGLPIGFGKEEEIELRGTTAIYTEEVITNLIWDEAGLRYSLLVQNPDLTKEDVIKIAENLEFVE</sequence>
<dbReference type="Proteomes" id="UP000678228">
    <property type="component" value="Unassembled WGS sequence"/>
</dbReference>
<gene>
    <name evidence="1" type="ORF">J7W16_12150</name>
</gene>
<dbReference type="PANTHER" id="PTHR37507">
    <property type="entry name" value="SPORULATION PROTEIN YDCC"/>
    <property type="match status" value="1"/>
</dbReference>
<dbReference type="AlphaFoldDB" id="A0A941AR14"/>
<dbReference type="SUPFAM" id="SSF89392">
    <property type="entry name" value="Prokaryotic lipoproteins and lipoprotein localization factors"/>
    <property type="match status" value="1"/>
</dbReference>
<reference evidence="1" key="1">
    <citation type="submission" date="2021-03" db="EMBL/GenBank/DDBJ databases">
        <title>Bacillus suaedae sp. nov., isolated from Suaeda aralocaspica.</title>
        <authorList>
            <person name="Lei R.F.R."/>
        </authorList>
    </citation>
    <scope>NUCLEOTIDE SEQUENCE</scope>
    <source>
        <strain evidence="1">YZJH907-2</strain>
    </source>
</reference>
<evidence type="ECO:0000313" key="1">
    <source>
        <dbReference type="EMBL" id="MBP3951883.1"/>
    </source>
</evidence>
<evidence type="ECO:0000313" key="2">
    <source>
        <dbReference type="Proteomes" id="UP000678228"/>
    </source>
</evidence>
<organism evidence="1 2">
    <name type="scientific">Halalkalibacter suaedae</name>
    <dbReference type="NCBI Taxonomy" id="2822140"/>
    <lineage>
        <taxon>Bacteria</taxon>
        <taxon>Bacillati</taxon>
        <taxon>Bacillota</taxon>
        <taxon>Bacilli</taxon>
        <taxon>Bacillales</taxon>
        <taxon>Bacillaceae</taxon>
        <taxon>Halalkalibacter</taxon>
    </lineage>
</organism>
<proteinExistence type="predicted"/>
<evidence type="ECO:0008006" key="3">
    <source>
        <dbReference type="Google" id="ProtNLM"/>
    </source>
</evidence>
<dbReference type="Gene3D" id="2.50.20.10">
    <property type="entry name" value="Lipoprotein localisation LolA/LolB/LppX"/>
    <property type="match status" value="1"/>
</dbReference>
<dbReference type="PROSITE" id="PS51257">
    <property type="entry name" value="PROKAR_LIPOPROTEIN"/>
    <property type="match status" value="1"/>
</dbReference>
<accession>A0A941AR14</accession>